<feature type="coiled-coil region" evidence="1">
    <location>
        <begin position="28"/>
        <end position="90"/>
    </location>
</feature>
<keyword evidence="1" id="KW-0175">Coiled coil</keyword>
<dbReference type="OrthoDB" id="770890at2759"/>
<comment type="caution">
    <text evidence="3">The sequence shown here is derived from an EMBL/GenBank/DDBJ whole genome shotgun (WGS) entry which is preliminary data.</text>
</comment>
<protein>
    <submittedName>
        <fullName evidence="3">Uncharacterized protein</fullName>
    </submittedName>
</protein>
<feature type="region of interest" description="Disordered" evidence="2">
    <location>
        <begin position="149"/>
        <end position="174"/>
    </location>
</feature>
<name>A0A843V889_COLES</name>
<evidence type="ECO:0000313" key="4">
    <source>
        <dbReference type="Proteomes" id="UP000652761"/>
    </source>
</evidence>
<organism evidence="3 4">
    <name type="scientific">Colocasia esculenta</name>
    <name type="common">Wild taro</name>
    <name type="synonym">Arum esculentum</name>
    <dbReference type="NCBI Taxonomy" id="4460"/>
    <lineage>
        <taxon>Eukaryota</taxon>
        <taxon>Viridiplantae</taxon>
        <taxon>Streptophyta</taxon>
        <taxon>Embryophyta</taxon>
        <taxon>Tracheophyta</taxon>
        <taxon>Spermatophyta</taxon>
        <taxon>Magnoliopsida</taxon>
        <taxon>Liliopsida</taxon>
        <taxon>Araceae</taxon>
        <taxon>Aroideae</taxon>
        <taxon>Colocasieae</taxon>
        <taxon>Colocasia</taxon>
    </lineage>
</organism>
<reference evidence="3" key="1">
    <citation type="submission" date="2017-07" db="EMBL/GenBank/DDBJ databases">
        <title>Taro Niue Genome Assembly and Annotation.</title>
        <authorList>
            <person name="Atibalentja N."/>
            <person name="Keating K."/>
            <person name="Fields C.J."/>
        </authorList>
    </citation>
    <scope>NUCLEOTIDE SEQUENCE</scope>
    <source>
        <strain evidence="3">Niue_2</strain>
        <tissue evidence="3">Leaf</tissue>
    </source>
</reference>
<evidence type="ECO:0000313" key="3">
    <source>
        <dbReference type="EMBL" id="MQL87809.1"/>
    </source>
</evidence>
<proteinExistence type="predicted"/>
<dbReference type="Proteomes" id="UP000652761">
    <property type="component" value="Unassembled WGS sequence"/>
</dbReference>
<evidence type="ECO:0000256" key="2">
    <source>
        <dbReference type="SAM" id="MobiDB-lite"/>
    </source>
</evidence>
<gene>
    <name evidence="3" type="ORF">Taro_020368</name>
</gene>
<dbReference type="AlphaFoldDB" id="A0A843V889"/>
<evidence type="ECO:0000256" key="1">
    <source>
        <dbReference type="SAM" id="Coils"/>
    </source>
</evidence>
<dbReference type="PANTHER" id="PTHR43049:SF1">
    <property type="entry name" value="EARLY ENDOSOME ANTIGEN"/>
    <property type="match status" value="1"/>
</dbReference>
<keyword evidence="4" id="KW-1185">Reference proteome</keyword>
<dbReference type="PANTHER" id="PTHR43049">
    <property type="entry name" value="EARLY ENDOSOME ANTIGEN"/>
    <property type="match status" value="1"/>
</dbReference>
<accession>A0A843V889</accession>
<sequence length="174" mass="19992">MKLKAELEAYQHINDLHVEGENLVHQKNQETRKEMKAVIIQMEEHINEYWAKENSLNEQVESLIAELKVKSEMQEQIAGLKQKLLSSEIQFTEEAFKIIKVASAGKEAALISKLEEHASKLKDKDSLCEQLKQQKELNLAHTTISEQCPCPHDGSPWEKNPPPPFSGRWRVESH</sequence>
<dbReference type="EMBL" id="NMUH01001007">
    <property type="protein sequence ID" value="MQL87809.1"/>
    <property type="molecule type" value="Genomic_DNA"/>
</dbReference>